<evidence type="ECO:0000313" key="1">
    <source>
        <dbReference type="EMBL" id="MCE3532144.1"/>
    </source>
</evidence>
<proteinExistence type="predicted"/>
<protein>
    <recommendedName>
        <fullName evidence="3">Substrate of the Dot/Icm secretion system</fullName>
    </recommendedName>
</protein>
<comment type="caution">
    <text evidence="1">The sequence shown here is derived from an EMBL/GenBank/DDBJ whole genome shotgun (WGS) entry which is preliminary data.</text>
</comment>
<dbReference type="EMBL" id="JAJTND010000004">
    <property type="protein sequence ID" value="MCE3532144.1"/>
    <property type="molecule type" value="Genomic_DNA"/>
</dbReference>
<gene>
    <name evidence="1" type="ORF">LXO92_07120</name>
</gene>
<evidence type="ECO:0000313" key="2">
    <source>
        <dbReference type="Proteomes" id="UP001320170"/>
    </source>
</evidence>
<organism evidence="1 2">
    <name type="scientific">Legionella resiliens</name>
    <dbReference type="NCBI Taxonomy" id="2905958"/>
    <lineage>
        <taxon>Bacteria</taxon>
        <taxon>Pseudomonadati</taxon>
        <taxon>Pseudomonadota</taxon>
        <taxon>Gammaproteobacteria</taxon>
        <taxon>Legionellales</taxon>
        <taxon>Legionellaceae</taxon>
        <taxon>Legionella</taxon>
    </lineage>
</organism>
<evidence type="ECO:0008006" key="3">
    <source>
        <dbReference type="Google" id="ProtNLM"/>
    </source>
</evidence>
<name>A0ABS8X2D3_9GAMM</name>
<sequence>MGFNFFKKYYDKANTAFDEVATNNPPIYTTVRKLIDELAHVERLAKDREEPLHPDIFNAVQQLKAQLNDSKRQFDNDFKKGIPLFLFQHRVRDFANDCRSAIYRYEPTLMAAPGALNKIRAYINAFLEHYFGVESYFNTEKNALGLKAEFSTNYNNRKSELTKEVFRSDGSEDTCGLGLF</sequence>
<dbReference type="RefSeq" id="WP_182351973.1">
    <property type="nucleotide sequence ID" value="NZ_JAJSPM010000005.1"/>
</dbReference>
<accession>A0ABS8X2D3</accession>
<keyword evidence="2" id="KW-1185">Reference proteome</keyword>
<dbReference type="Proteomes" id="UP001320170">
    <property type="component" value="Unassembled WGS sequence"/>
</dbReference>
<reference evidence="1 2" key="1">
    <citation type="journal article" date="2024" name="Pathogens">
        <title>Characterization of a Novel Species of Legionella Isolated from a Healthcare Facility: Legionella resiliens sp. nov.</title>
        <authorList>
            <person name="Cristino S."/>
            <person name="Pascale M.R."/>
            <person name="Marino F."/>
            <person name="Derelitto C."/>
            <person name="Salaris S."/>
            <person name="Orsini M."/>
            <person name="Squarzoni S."/>
            <person name="Grottola A."/>
            <person name="Girolamini L."/>
        </authorList>
    </citation>
    <scope>NUCLEOTIDE SEQUENCE [LARGE SCALE GENOMIC DNA]</scope>
    <source>
        <strain evidence="1 2">8cVS16</strain>
    </source>
</reference>